<accession>A0A494XYF9</accession>
<feature type="transmembrane region" description="Helical" evidence="8">
    <location>
        <begin position="146"/>
        <end position="169"/>
    </location>
</feature>
<dbReference type="PROSITE" id="PS50109">
    <property type="entry name" value="HIS_KIN"/>
    <property type="match status" value="1"/>
</dbReference>
<evidence type="ECO:0000256" key="2">
    <source>
        <dbReference type="ARBA" id="ARBA00012438"/>
    </source>
</evidence>
<dbReference type="InterPro" id="IPR050736">
    <property type="entry name" value="Sensor_HK_Regulatory"/>
</dbReference>
<proteinExistence type="predicted"/>
<dbReference type="PRINTS" id="PR00344">
    <property type="entry name" value="BCTRLSENSOR"/>
</dbReference>
<keyword evidence="8" id="KW-0812">Transmembrane</keyword>
<comment type="catalytic activity">
    <reaction evidence="1">
        <text>ATP + protein L-histidine = ADP + protein N-phospho-L-histidine.</text>
        <dbReference type="EC" id="2.7.13.3"/>
    </reaction>
</comment>
<dbReference type="Gene3D" id="3.30.565.10">
    <property type="entry name" value="Histidine kinase-like ATPase, C-terminal domain"/>
    <property type="match status" value="1"/>
</dbReference>
<dbReference type="PANTHER" id="PTHR43711">
    <property type="entry name" value="TWO-COMPONENT HISTIDINE KINASE"/>
    <property type="match status" value="1"/>
</dbReference>
<dbReference type="AlphaFoldDB" id="A0A494XYF9"/>
<evidence type="ECO:0000313" key="10">
    <source>
        <dbReference type="EMBL" id="RKP55594.1"/>
    </source>
</evidence>
<evidence type="ECO:0000256" key="1">
    <source>
        <dbReference type="ARBA" id="ARBA00000085"/>
    </source>
</evidence>
<feature type="transmembrane region" description="Helical" evidence="8">
    <location>
        <begin position="85"/>
        <end position="108"/>
    </location>
</feature>
<keyword evidence="6" id="KW-0067">ATP-binding</keyword>
<dbReference type="GO" id="GO:0005524">
    <property type="term" value="F:ATP binding"/>
    <property type="evidence" value="ECO:0007669"/>
    <property type="project" value="UniProtKB-KW"/>
</dbReference>
<protein>
    <recommendedName>
        <fullName evidence="2">histidine kinase</fullName>
        <ecNumber evidence="2">2.7.13.3</ecNumber>
    </recommendedName>
</protein>
<dbReference type="InterPro" id="IPR036890">
    <property type="entry name" value="HATPase_C_sf"/>
</dbReference>
<sequence>MLYYFFALLLAAFVILFNDIRRETNRWAAFFLCCAAIGGVTDSLHRAGFDIGSHATQFINLVLTPYGVLVFSLVYSGIAQSKMRIYKWALLIPVGIMLAATCSSPEYAMNYKLLLVWTAPYYLVSCYVIIVSFLKERDSPNKKKRLVTALIVVPTLLAVLVFIYGARAIWPDFDFFYYISVFIGYSLAAGLLGTFLYSVLGVKLRFDRDPLEGAMKAAGSGSALLNHTIKNEIGKIAISSENLKSSIPANDDVSKQHLDIISSASEHMLAMVSRIHDKTKEIVLREQPCRLDQLCDECRGQRQPLPLNDQNIKITANYSVRPTVLCDPVHMKEVVNNLLLNAIEAMPAAGGTVEIRLNANKKGIVLTVEDSGAGIPAHRLVHVFEPFFSTKKQSRNFGLGLSYVYNVMQKSGGFVRIRSRENIGTAIELYFPRHKIIRSNRGESE</sequence>
<keyword evidence="8" id="KW-0472">Membrane</keyword>
<keyword evidence="4" id="KW-0547">Nucleotide-binding</keyword>
<evidence type="ECO:0000256" key="3">
    <source>
        <dbReference type="ARBA" id="ARBA00022679"/>
    </source>
</evidence>
<keyword evidence="5" id="KW-0418">Kinase</keyword>
<keyword evidence="7" id="KW-0902">Two-component regulatory system</keyword>
<dbReference type="SMART" id="SM00387">
    <property type="entry name" value="HATPase_c"/>
    <property type="match status" value="1"/>
</dbReference>
<feature type="transmembrane region" description="Helical" evidence="8">
    <location>
        <begin position="114"/>
        <end position="134"/>
    </location>
</feature>
<dbReference type="RefSeq" id="WP_120976484.1">
    <property type="nucleotide sequence ID" value="NZ_RBZM01000004.1"/>
</dbReference>
<dbReference type="Pfam" id="PF02518">
    <property type="entry name" value="HATPase_c"/>
    <property type="match status" value="1"/>
</dbReference>
<reference evidence="10 11" key="1">
    <citation type="submission" date="2018-10" db="EMBL/GenBank/DDBJ databases">
        <title>Cohnella sp. M2MS4P-1, whole genome shotgun sequence.</title>
        <authorList>
            <person name="Tuo L."/>
        </authorList>
    </citation>
    <scope>NUCLEOTIDE SEQUENCE [LARGE SCALE GENOMIC DNA]</scope>
    <source>
        <strain evidence="10 11">M2MS4P-1</strain>
    </source>
</reference>
<keyword evidence="3" id="KW-0808">Transferase</keyword>
<evidence type="ECO:0000313" key="11">
    <source>
        <dbReference type="Proteomes" id="UP000282076"/>
    </source>
</evidence>
<evidence type="ECO:0000256" key="8">
    <source>
        <dbReference type="SAM" id="Phobius"/>
    </source>
</evidence>
<comment type="caution">
    <text evidence="10">The sequence shown here is derived from an EMBL/GenBank/DDBJ whole genome shotgun (WGS) entry which is preliminary data.</text>
</comment>
<name>A0A494XYF9_9BACL</name>
<dbReference type="SUPFAM" id="SSF55874">
    <property type="entry name" value="ATPase domain of HSP90 chaperone/DNA topoisomerase II/histidine kinase"/>
    <property type="match status" value="1"/>
</dbReference>
<dbReference type="GO" id="GO:0004673">
    <property type="term" value="F:protein histidine kinase activity"/>
    <property type="evidence" value="ECO:0007669"/>
    <property type="project" value="UniProtKB-EC"/>
</dbReference>
<dbReference type="OrthoDB" id="9121833at2"/>
<dbReference type="InterPro" id="IPR003594">
    <property type="entry name" value="HATPase_dom"/>
</dbReference>
<dbReference type="PANTHER" id="PTHR43711:SF1">
    <property type="entry name" value="HISTIDINE KINASE 1"/>
    <property type="match status" value="1"/>
</dbReference>
<organism evidence="10 11">
    <name type="scientific">Cohnella endophytica</name>
    <dbReference type="NCBI Taxonomy" id="2419778"/>
    <lineage>
        <taxon>Bacteria</taxon>
        <taxon>Bacillati</taxon>
        <taxon>Bacillota</taxon>
        <taxon>Bacilli</taxon>
        <taxon>Bacillales</taxon>
        <taxon>Paenibacillaceae</taxon>
        <taxon>Cohnella</taxon>
    </lineage>
</organism>
<keyword evidence="8" id="KW-1133">Transmembrane helix</keyword>
<evidence type="ECO:0000256" key="6">
    <source>
        <dbReference type="ARBA" id="ARBA00022840"/>
    </source>
</evidence>
<dbReference type="InterPro" id="IPR005467">
    <property type="entry name" value="His_kinase_dom"/>
</dbReference>
<feature type="domain" description="Histidine kinase" evidence="9">
    <location>
        <begin position="224"/>
        <end position="435"/>
    </location>
</feature>
<dbReference type="InterPro" id="IPR004358">
    <property type="entry name" value="Sig_transdc_His_kin-like_C"/>
</dbReference>
<evidence type="ECO:0000256" key="4">
    <source>
        <dbReference type="ARBA" id="ARBA00022741"/>
    </source>
</evidence>
<gene>
    <name evidence="10" type="ORF">D7Z26_07155</name>
</gene>
<feature type="transmembrane region" description="Helical" evidence="8">
    <location>
        <begin position="59"/>
        <end position="78"/>
    </location>
</feature>
<evidence type="ECO:0000256" key="5">
    <source>
        <dbReference type="ARBA" id="ARBA00022777"/>
    </source>
</evidence>
<evidence type="ECO:0000256" key="7">
    <source>
        <dbReference type="ARBA" id="ARBA00023012"/>
    </source>
</evidence>
<dbReference type="GO" id="GO:0000160">
    <property type="term" value="P:phosphorelay signal transduction system"/>
    <property type="evidence" value="ECO:0007669"/>
    <property type="project" value="UniProtKB-KW"/>
</dbReference>
<feature type="transmembrane region" description="Helical" evidence="8">
    <location>
        <begin position="175"/>
        <end position="200"/>
    </location>
</feature>
<keyword evidence="11" id="KW-1185">Reference proteome</keyword>
<evidence type="ECO:0000259" key="9">
    <source>
        <dbReference type="PROSITE" id="PS50109"/>
    </source>
</evidence>
<dbReference type="EMBL" id="RBZM01000004">
    <property type="protein sequence ID" value="RKP55594.1"/>
    <property type="molecule type" value="Genomic_DNA"/>
</dbReference>
<dbReference type="Proteomes" id="UP000282076">
    <property type="component" value="Unassembled WGS sequence"/>
</dbReference>
<dbReference type="EC" id="2.7.13.3" evidence="2"/>